<keyword evidence="6" id="KW-1185">Reference proteome</keyword>
<dbReference type="InterPro" id="IPR018060">
    <property type="entry name" value="HTH_AraC"/>
</dbReference>
<dbReference type="PANTHER" id="PTHR47894">
    <property type="entry name" value="HTH-TYPE TRANSCRIPTIONAL REGULATOR GADX"/>
    <property type="match status" value="1"/>
</dbReference>
<evidence type="ECO:0000256" key="1">
    <source>
        <dbReference type="ARBA" id="ARBA00023015"/>
    </source>
</evidence>
<dbReference type="InterPro" id="IPR009057">
    <property type="entry name" value="Homeodomain-like_sf"/>
</dbReference>
<evidence type="ECO:0000256" key="3">
    <source>
        <dbReference type="ARBA" id="ARBA00023163"/>
    </source>
</evidence>
<evidence type="ECO:0000259" key="4">
    <source>
        <dbReference type="PROSITE" id="PS01124"/>
    </source>
</evidence>
<dbReference type="GO" id="GO:0005829">
    <property type="term" value="C:cytosol"/>
    <property type="evidence" value="ECO:0007669"/>
    <property type="project" value="TreeGrafter"/>
</dbReference>
<keyword evidence="3" id="KW-0804">Transcription</keyword>
<evidence type="ECO:0000313" key="5">
    <source>
        <dbReference type="EMBL" id="NMN96512.1"/>
    </source>
</evidence>
<reference evidence="5 6" key="1">
    <citation type="submission" date="2019-05" db="EMBL/GenBank/DDBJ databases">
        <authorList>
            <person name="Lee S.D."/>
        </authorList>
    </citation>
    <scope>NUCLEOTIDE SEQUENCE [LARGE SCALE GENOMIC DNA]</scope>
    <source>
        <strain evidence="5 6">YC2-7</strain>
    </source>
</reference>
<dbReference type="Pfam" id="PF12625">
    <property type="entry name" value="Arabinose_bd"/>
    <property type="match status" value="1"/>
</dbReference>
<protein>
    <submittedName>
        <fullName evidence="5">AraC family transcriptional regulator</fullName>
    </submittedName>
</protein>
<accession>A0A848KIL9</accession>
<dbReference type="Pfam" id="PF12833">
    <property type="entry name" value="HTH_18"/>
    <property type="match status" value="1"/>
</dbReference>
<proteinExistence type="predicted"/>
<dbReference type="PROSITE" id="PS01124">
    <property type="entry name" value="HTH_ARAC_FAMILY_2"/>
    <property type="match status" value="1"/>
</dbReference>
<gene>
    <name evidence="5" type="ORF">FGL95_15830</name>
</gene>
<dbReference type="PANTHER" id="PTHR47894:SF1">
    <property type="entry name" value="HTH-TYPE TRANSCRIPTIONAL REGULATOR VQSM"/>
    <property type="match status" value="1"/>
</dbReference>
<dbReference type="SUPFAM" id="SSF46689">
    <property type="entry name" value="Homeodomain-like"/>
    <property type="match status" value="1"/>
</dbReference>
<dbReference type="EMBL" id="VCQU01000005">
    <property type="protein sequence ID" value="NMN96512.1"/>
    <property type="molecule type" value="Genomic_DNA"/>
</dbReference>
<organism evidence="5 6">
    <name type="scientific">Antrihabitans stalactiti</name>
    <dbReference type="NCBI Taxonomy" id="2584121"/>
    <lineage>
        <taxon>Bacteria</taxon>
        <taxon>Bacillati</taxon>
        <taxon>Actinomycetota</taxon>
        <taxon>Actinomycetes</taxon>
        <taxon>Mycobacteriales</taxon>
        <taxon>Nocardiaceae</taxon>
        <taxon>Antrihabitans</taxon>
    </lineage>
</organism>
<comment type="caution">
    <text evidence="5">The sequence shown here is derived from an EMBL/GenBank/DDBJ whole genome shotgun (WGS) entry which is preliminary data.</text>
</comment>
<dbReference type="Proteomes" id="UP000535543">
    <property type="component" value="Unassembled WGS sequence"/>
</dbReference>
<evidence type="ECO:0000313" key="6">
    <source>
        <dbReference type="Proteomes" id="UP000535543"/>
    </source>
</evidence>
<keyword evidence="1" id="KW-0805">Transcription regulation</keyword>
<dbReference type="AlphaFoldDB" id="A0A848KIL9"/>
<dbReference type="Gene3D" id="1.10.10.60">
    <property type="entry name" value="Homeodomain-like"/>
    <property type="match status" value="1"/>
</dbReference>
<dbReference type="SMART" id="SM00342">
    <property type="entry name" value="HTH_ARAC"/>
    <property type="match status" value="1"/>
</dbReference>
<dbReference type="GO" id="GO:0003700">
    <property type="term" value="F:DNA-binding transcription factor activity"/>
    <property type="evidence" value="ECO:0007669"/>
    <property type="project" value="InterPro"/>
</dbReference>
<dbReference type="GO" id="GO:0000976">
    <property type="term" value="F:transcription cis-regulatory region binding"/>
    <property type="evidence" value="ECO:0007669"/>
    <property type="project" value="TreeGrafter"/>
</dbReference>
<reference evidence="5 6" key="2">
    <citation type="submission" date="2020-06" db="EMBL/GenBank/DDBJ databases">
        <title>Antribacter stalactiti gen. nov., sp. nov., a new member of the family Nacardiaceae isolated from a cave.</title>
        <authorList>
            <person name="Kim I.S."/>
        </authorList>
    </citation>
    <scope>NUCLEOTIDE SEQUENCE [LARGE SCALE GENOMIC DNA]</scope>
    <source>
        <strain evidence="5 6">YC2-7</strain>
    </source>
</reference>
<feature type="domain" description="HTH araC/xylS-type" evidence="4">
    <location>
        <begin position="284"/>
        <end position="389"/>
    </location>
</feature>
<dbReference type="InterPro" id="IPR020449">
    <property type="entry name" value="Tscrpt_reg_AraC-type_HTH"/>
</dbReference>
<dbReference type="InterPro" id="IPR032687">
    <property type="entry name" value="AraC-type_N"/>
</dbReference>
<evidence type="ECO:0000256" key="2">
    <source>
        <dbReference type="ARBA" id="ARBA00023125"/>
    </source>
</evidence>
<dbReference type="PRINTS" id="PR00032">
    <property type="entry name" value="HTHARAC"/>
</dbReference>
<keyword evidence="2" id="KW-0238">DNA-binding</keyword>
<sequence length="389" mass="43314">MITTAGCVRGFVIVDLLVSRLGEVRRIDAENGGHRIHIFGHTCAVTTPTVPLPGVLDWDFPRSVGSVALIVAFAQENGVDVDDMLDGTGLGPEDLHNPTTQIDARVELTVVRNLAHHLAGYEGLGLHLGSRYRVTTFGIFGYAMISSPSLRDAVEVALRYLELSFTFCIPVVTIGEDEVVATLRSERVPADVRQLLFERDMTAMFVVLTDLIGRKLPLRRIEFEFPRPSYSREYYEIFRTEPHFDCADTLFAFDPVEFAQPLPQANEHTLAMCVAQCRDLVSRRRARTGIAHEVRERLIQLGGAPAGIDELARELNMSTRTLRRRLTEAGTSYRDLLDEVREALAEELLSGTPLSVSDVAIRLGYSEASTFIHAFKRWKGVTPAVFARS</sequence>
<name>A0A848KIL9_9NOCA</name>